<name>A0AAJ1WQC0_9BACL</name>
<reference evidence="1 2" key="1">
    <citation type="submission" date="2023-07" db="EMBL/GenBank/DDBJ databases">
        <title>Genomic Encyclopedia of Type Strains, Phase IV (KMG-IV): sequencing the most valuable type-strain genomes for metagenomic binning, comparative biology and taxonomic classification.</title>
        <authorList>
            <person name="Goeker M."/>
        </authorList>
    </citation>
    <scope>NUCLEOTIDE SEQUENCE [LARGE SCALE GENOMIC DNA]</scope>
    <source>
        <strain evidence="1 2">DSM 46876</strain>
    </source>
</reference>
<sequence>MPKHNLDHVKYLMWVVAKKYDVPPTLDLHELQNSLKGKVDVDQINMLVTK</sequence>
<dbReference type="Proteomes" id="UP001238450">
    <property type="component" value="Unassembled WGS sequence"/>
</dbReference>
<protein>
    <submittedName>
        <fullName evidence="1">Uncharacterized protein</fullName>
    </submittedName>
</protein>
<dbReference type="AlphaFoldDB" id="A0AAJ1WQC0"/>
<evidence type="ECO:0000313" key="2">
    <source>
        <dbReference type="Proteomes" id="UP001238450"/>
    </source>
</evidence>
<keyword evidence="2" id="KW-1185">Reference proteome</keyword>
<comment type="caution">
    <text evidence="1">The sequence shown here is derived from an EMBL/GenBank/DDBJ whole genome shotgun (WGS) entry which is preliminary data.</text>
</comment>
<organism evidence="1 2">
    <name type="scientific">Croceifilum oryzae</name>
    <dbReference type="NCBI Taxonomy" id="1553429"/>
    <lineage>
        <taxon>Bacteria</taxon>
        <taxon>Bacillati</taxon>
        <taxon>Bacillota</taxon>
        <taxon>Bacilli</taxon>
        <taxon>Bacillales</taxon>
        <taxon>Thermoactinomycetaceae</taxon>
        <taxon>Croceifilum</taxon>
    </lineage>
</organism>
<dbReference type="EMBL" id="JAUSUV010000006">
    <property type="protein sequence ID" value="MDQ0417387.1"/>
    <property type="molecule type" value="Genomic_DNA"/>
</dbReference>
<proteinExistence type="predicted"/>
<evidence type="ECO:0000313" key="1">
    <source>
        <dbReference type="EMBL" id="MDQ0417387.1"/>
    </source>
</evidence>
<accession>A0AAJ1WQC0</accession>
<gene>
    <name evidence="1" type="ORF">J2Z48_001560</name>
</gene>
<dbReference type="RefSeq" id="WP_307252426.1">
    <property type="nucleotide sequence ID" value="NZ_JAUSUV010000006.1"/>
</dbReference>